<dbReference type="RefSeq" id="WP_193907753.1">
    <property type="nucleotide sequence ID" value="NZ_JADEXG010000027.1"/>
</dbReference>
<dbReference type="Proteomes" id="UP000636505">
    <property type="component" value="Unassembled WGS sequence"/>
</dbReference>
<keyword evidence="3" id="KW-1185">Reference proteome</keyword>
<dbReference type="SUPFAM" id="SSF51735">
    <property type="entry name" value="NAD(P)-binding Rossmann-fold domains"/>
    <property type="match status" value="1"/>
</dbReference>
<evidence type="ECO:0000259" key="1">
    <source>
        <dbReference type="Pfam" id="PF01370"/>
    </source>
</evidence>
<dbReference type="InterPro" id="IPR050177">
    <property type="entry name" value="Lipid_A_modif_metabolic_enz"/>
</dbReference>
<gene>
    <name evidence="2" type="ORF">IQ241_12935</name>
</gene>
<organism evidence="2 3">
    <name type="scientific">Vasconcelosia minhoensis LEGE 07310</name>
    <dbReference type="NCBI Taxonomy" id="915328"/>
    <lineage>
        <taxon>Bacteria</taxon>
        <taxon>Bacillati</taxon>
        <taxon>Cyanobacteriota</taxon>
        <taxon>Cyanophyceae</taxon>
        <taxon>Nodosilineales</taxon>
        <taxon>Cymatolegaceae</taxon>
        <taxon>Vasconcelosia</taxon>
        <taxon>Vasconcelosia minhoensis</taxon>
    </lineage>
</organism>
<dbReference type="Gene3D" id="3.40.50.720">
    <property type="entry name" value="NAD(P)-binding Rossmann-like Domain"/>
    <property type="match status" value="1"/>
</dbReference>
<proteinExistence type="predicted"/>
<evidence type="ECO:0000313" key="3">
    <source>
        <dbReference type="Proteomes" id="UP000636505"/>
    </source>
</evidence>
<protein>
    <submittedName>
        <fullName evidence="2">NAD(P)-dependent oxidoreductase</fullName>
    </submittedName>
</protein>
<feature type="domain" description="NAD-dependent epimerase/dehydratase" evidence="1">
    <location>
        <begin position="3"/>
        <end position="227"/>
    </location>
</feature>
<dbReference type="AlphaFoldDB" id="A0A8J7DM32"/>
<dbReference type="PANTHER" id="PTHR43245">
    <property type="entry name" value="BIFUNCTIONAL POLYMYXIN RESISTANCE PROTEIN ARNA"/>
    <property type="match status" value="1"/>
</dbReference>
<dbReference type="EMBL" id="JADEXG010000027">
    <property type="protein sequence ID" value="MBE9078186.1"/>
    <property type="molecule type" value="Genomic_DNA"/>
</dbReference>
<reference evidence="2" key="1">
    <citation type="submission" date="2020-10" db="EMBL/GenBank/DDBJ databases">
        <authorList>
            <person name="Castelo-Branco R."/>
            <person name="Eusebio N."/>
            <person name="Adriana R."/>
            <person name="Vieira A."/>
            <person name="Brugerolle De Fraissinette N."/>
            <person name="Rezende De Castro R."/>
            <person name="Schneider M.P."/>
            <person name="Vasconcelos V."/>
            <person name="Leao P.N."/>
        </authorList>
    </citation>
    <scope>NUCLEOTIDE SEQUENCE</scope>
    <source>
        <strain evidence="2">LEGE 07310</strain>
    </source>
</reference>
<dbReference type="InterPro" id="IPR036291">
    <property type="entry name" value="NAD(P)-bd_dom_sf"/>
</dbReference>
<dbReference type="PANTHER" id="PTHR43245:SF13">
    <property type="entry name" value="UDP-D-APIOSE_UDP-D-XYLOSE SYNTHASE 2"/>
    <property type="match status" value="1"/>
</dbReference>
<sequence length="315" mass="35508">MRIFITGASGCIGHYVVDTLIKNSDHELFLMVRNPDRLHLDIGARPGIHCLQGDIREINKFADRLSTVDQLIHIATSWGDPKESYEINVEKTLRLMSLLDPQRLRQVIYFSTSSILGPQNRPLKAAGEIGTDYIRSKYICYQRLGQLAISPQITTLFPTLVFGGDGQKPYSHISGALPEVAQWIGLARFLQAEGSFHYIHAQDIATVVRYLVEHPPAADGPRDIVLGGEAMTVNQAIEETSRYFGQRIYFRLPLSARLTQLLIKVFNVRVAEWDRFCIQHRHFTYQNPVSPAKLGLTNYCSTLADLFRAGDVAPR</sequence>
<comment type="caution">
    <text evidence="2">The sequence shown here is derived from an EMBL/GenBank/DDBJ whole genome shotgun (WGS) entry which is preliminary data.</text>
</comment>
<dbReference type="InterPro" id="IPR001509">
    <property type="entry name" value="Epimerase_deHydtase"/>
</dbReference>
<accession>A0A8J7DM32</accession>
<name>A0A8J7DM32_9CYAN</name>
<dbReference type="Pfam" id="PF01370">
    <property type="entry name" value="Epimerase"/>
    <property type="match status" value="1"/>
</dbReference>
<evidence type="ECO:0000313" key="2">
    <source>
        <dbReference type="EMBL" id="MBE9078186.1"/>
    </source>
</evidence>